<protein>
    <submittedName>
        <fullName evidence="1">Sporulation protein SpoOM</fullName>
    </submittedName>
</protein>
<dbReference type="InterPro" id="IPR009776">
    <property type="entry name" value="Spore_0_M"/>
</dbReference>
<name>A0A1E5LF80_9BACI</name>
<accession>A0A1E5LF80</accession>
<dbReference type="PANTHER" id="PTHR40053">
    <property type="entry name" value="SPORULATION-CONTROL PROTEIN SPO0M"/>
    <property type="match status" value="1"/>
</dbReference>
<dbReference type="OrthoDB" id="2351239at2"/>
<dbReference type="Pfam" id="PF07070">
    <property type="entry name" value="Spo0M"/>
    <property type="match status" value="1"/>
</dbReference>
<proteinExistence type="predicted"/>
<evidence type="ECO:0000313" key="1">
    <source>
        <dbReference type="EMBL" id="OEH92723.1"/>
    </source>
</evidence>
<dbReference type="Proteomes" id="UP000095209">
    <property type="component" value="Unassembled WGS sequence"/>
</dbReference>
<sequence length="256" mass="28691">MSFFKKVFASVGVGAAEVDTQLDQDVLKPGNEITGKVVIKGGSVEQNIDSIYLSLNTTYIREVDDNKVEETGVIGRFKLTEPFMISPDEVKEIPFAFNLPLSTPVSIGQSHVWVQTGLDIKNAVDPSDRDYIHVEPHPLMQAFFTALDNLGFKLHSVENEVAPKMLGRDLSFVQEFEFIPYSGPFRGKLDELEVVFLPITEDEFDVMLEVDRRANGLGGLLSEMLDVDETKLRIHLTSENVDHLQNDLESLIARYS</sequence>
<organism evidence="1 2">
    <name type="scientific">Bacillus solimangrovi</name>
    <dbReference type="NCBI Taxonomy" id="1305675"/>
    <lineage>
        <taxon>Bacteria</taxon>
        <taxon>Bacillati</taxon>
        <taxon>Bacillota</taxon>
        <taxon>Bacilli</taxon>
        <taxon>Bacillales</taxon>
        <taxon>Bacillaceae</taxon>
        <taxon>Bacillus</taxon>
    </lineage>
</organism>
<dbReference type="PANTHER" id="PTHR40053:SF1">
    <property type="entry name" value="SPORULATION-CONTROL PROTEIN SPO0M"/>
    <property type="match status" value="1"/>
</dbReference>
<reference evidence="1 2" key="1">
    <citation type="submission" date="2016-08" db="EMBL/GenBank/DDBJ databases">
        <title>Genome of Bacillus solimangrovi GH2-4.</title>
        <authorList>
            <person name="Lim S."/>
            <person name="Kim B.-C."/>
        </authorList>
    </citation>
    <scope>NUCLEOTIDE SEQUENCE [LARGE SCALE GENOMIC DNA]</scope>
    <source>
        <strain evidence="1 2">GH2-4</strain>
    </source>
</reference>
<keyword evidence="2" id="KW-1185">Reference proteome</keyword>
<gene>
    <name evidence="1" type="ORF">BFG57_01590</name>
</gene>
<dbReference type="RefSeq" id="WP_069717165.1">
    <property type="nucleotide sequence ID" value="NZ_MJEH01000022.1"/>
</dbReference>
<evidence type="ECO:0000313" key="2">
    <source>
        <dbReference type="Proteomes" id="UP000095209"/>
    </source>
</evidence>
<dbReference type="EMBL" id="MJEH01000022">
    <property type="protein sequence ID" value="OEH92723.1"/>
    <property type="molecule type" value="Genomic_DNA"/>
</dbReference>
<comment type="caution">
    <text evidence="1">The sequence shown here is derived from an EMBL/GenBank/DDBJ whole genome shotgun (WGS) entry which is preliminary data.</text>
</comment>
<dbReference type="AlphaFoldDB" id="A0A1E5LF80"/>
<dbReference type="STRING" id="1305675.BFG57_01590"/>